<gene>
    <name evidence="1" type="ordered locus">SL003B_0216</name>
</gene>
<keyword evidence="1" id="KW-0489">Methyltransferase</keyword>
<dbReference type="Pfam" id="PF07021">
    <property type="entry name" value="MetW"/>
    <property type="match status" value="1"/>
</dbReference>
<evidence type="ECO:0000313" key="2">
    <source>
        <dbReference type="Proteomes" id="UP000008130"/>
    </source>
</evidence>
<dbReference type="KEGG" id="pgv:SL003B_0216"/>
<sequence length="220" mass="24699">MRAAFRRPEGLPEMTTNTRMLQPRGDHLVVCDLVPEGARVLDVGCEDGALLRLLAERRHVDGRGIELSQSGVNKAVARGLSVVQGDADTDLADYPDDAFDVVILSQTLQATRDPKGVLRQLLRIGGLVIVSIPNFAHWRNRMQLLLRGRMPVTKYLPYQWYDTPNIHFCSIRDFVALVDELDATVVKAVALSGRGERITFNAPWWLWNLVGEQAVFLLKR</sequence>
<dbReference type="eggNOG" id="COG2226">
    <property type="taxonomic scope" value="Bacteria"/>
</dbReference>
<dbReference type="STRING" id="991905.SL003B_0216"/>
<dbReference type="GO" id="GO:0008168">
    <property type="term" value="F:methyltransferase activity"/>
    <property type="evidence" value="ECO:0007669"/>
    <property type="project" value="UniProtKB-KW"/>
</dbReference>
<dbReference type="InterPro" id="IPR010743">
    <property type="entry name" value="Methionine_synth_MetW"/>
</dbReference>
<keyword evidence="2" id="KW-1185">Reference proteome</keyword>
<dbReference type="SUPFAM" id="SSF53335">
    <property type="entry name" value="S-adenosyl-L-methionine-dependent methyltransferases"/>
    <property type="match status" value="1"/>
</dbReference>
<dbReference type="NCBIfam" id="TIGR02081">
    <property type="entry name" value="metW"/>
    <property type="match status" value="1"/>
</dbReference>
<name>F2J0C0_POLGS</name>
<proteinExistence type="predicted"/>
<dbReference type="PANTHER" id="PTHR43861">
    <property type="entry name" value="TRANS-ACONITATE 2-METHYLTRANSFERASE-RELATED"/>
    <property type="match status" value="1"/>
</dbReference>
<protein>
    <submittedName>
        <fullName evidence="1">SAM-dependent methyltransferase</fullName>
    </submittedName>
</protein>
<dbReference type="InterPro" id="IPR029063">
    <property type="entry name" value="SAM-dependent_MTases_sf"/>
</dbReference>
<reference evidence="1 2" key="1">
    <citation type="journal article" date="2011" name="J. Bacteriol.">
        <title>Complete genome sequence of Polymorphum gilvum SL003B-26A1T, a crude oil-degrading bacterium from oil-polluted saline soil.</title>
        <authorList>
            <person name="Li S.G."/>
            <person name="Tang Y.Q."/>
            <person name="Nie Y."/>
            <person name="Cai M."/>
            <person name="Wu X.L."/>
        </authorList>
    </citation>
    <scope>NUCLEOTIDE SEQUENCE [LARGE SCALE GENOMIC DNA]</scope>
    <source>
        <strain evidence="2">LMG 25793 / CGMCC 1.9160 / SL003B-26A1</strain>
    </source>
</reference>
<dbReference type="CDD" id="cd02440">
    <property type="entry name" value="AdoMet_MTases"/>
    <property type="match status" value="1"/>
</dbReference>
<organism evidence="1 2">
    <name type="scientific">Polymorphum gilvum (strain LMG 25793 / CGMCC 1.9160 / SL003B-26A1)</name>
    <dbReference type="NCBI Taxonomy" id="991905"/>
    <lineage>
        <taxon>Bacteria</taxon>
        <taxon>Pseudomonadati</taxon>
        <taxon>Pseudomonadota</taxon>
        <taxon>Alphaproteobacteria</taxon>
        <taxon>Rhodobacterales</taxon>
        <taxon>Paracoccaceae</taxon>
        <taxon>Polymorphum</taxon>
    </lineage>
</organism>
<dbReference type="HOGENOM" id="CLU_091323_0_0_5"/>
<dbReference type="GO" id="GO:0032259">
    <property type="term" value="P:methylation"/>
    <property type="evidence" value="ECO:0007669"/>
    <property type="project" value="UniProtKB-KW"/>
</dbReference>
<accession>F2J0C0</accession>
<keyword evidence="1" id="KW-0808">Transferase</keyword>
<evidence type="ECO:0000313" key="1">
    <source>
        <dbReference type="EMBL" id="ADZ72752.1"/>
    </source>
</evidence>
<dbReference type="AlphaFoldDB" id="F2J0C0"/>
<dbReference type="Proteomes" id="UP000008130">
    <property type="component" value="Chromosome"/>
</dbReference>
<dbReference type="Gene3D" id="3.40.50.150">
    <property type="entry name" value="Vaccinia Virus protein VP39"/>
    <property type="match status" value="1"/>
</dbReference>
<dbReference type="EMBL" id="CP002568">
    <property type="protein sequence ID" value="ADZ72752.1"/>
    <property type="molecule type" value="Genomic_DNA"/>
</dbReference>